<accession>A0A426ZYN4</accession>
<organism evidence="2 3">
    <name type="scientific">Ensete ventricosum</name>
    <name type="common">Abyssinian banana</name>
    <name type="synonym">Musa ensete</name>
    <dbReference type="NCBI Taxonomy" id="4639"/>
    <lineage>
        <taxon>Eukaryota</taxon>
        <taxon>Viridiplantae</taxon>
        <taxon>Streptophyta</taxon>
        <taxon>Embryophyta</taxon>
        <taxon>Tracheophyta</taxon>
        <taxon>Spermatophyta</taxon>
        <taxon>Magnoliopsida</taxon>
        <taxon>Liliopsida</taxon>
        <taxon>Zingiberales</taxon>
        <taxon>Musaceae</taxon>
        <taxon>Ensete</taxon>
    </lineage>
</organism>
<feature type="compositionally biased region" description="Basic and acidic residues" evidence="1">
    <location>
        <begin position="9"/>
        <end position="26"/>
    </location>
</feature>
<sequence length="149" mass="16589">MGTTSAMEGGDRRGEEGRSRVEGFSEHRRHGRCSSNRTAQALIRFRSQRCRPIQSHTKVKGPKEISDRGEGRTCADQSNRSPRRSPRLRRDLSIGGERRRGGEAKGRRGFKDGNSRIAPRHRSTGADPADADLTGRAVGLNDWLLAWDP</sequence>
<feature type="region of interest" description="Disordered" evidence="1">
    <location>
        <begin position="1"/>
        <end position="132"/>
    </location>
</feature>
<proteinExistence type="predicted"/>
<comment type="caution">
    <text evidence="2">The sequence shown here is derived from an EMBL/GenBank/DDBJ whole genome shotgun (WGS) entry which is preliminary data.</text>
</comment>
<dbReference type="Proteomes" id="UP000287651">
    <property type="component" value="Unassembled WGS sequence"/>
</dbReference>
<feature type="compositionally biased region" description="Basic and acidic residues" evidence="1">
    <location>
        <begin position="88"/>
        <end position="114"/>
    </location>
</feature>
<evidence type="ECO:0000313" key="3">
    <source>
        <dbReference type="Proteomes" id="UP000287651"/>
    </source>
</evidence>
<evidence type="ECO:0000256" key="1">
    <source>
        <dbReference type="SAM" id="MobiDB-lite"/>
    </source>
</evidence>
<reference evidence="2 3" key="1">
    <citation type="journal article" date="2014" name="Agronomy (Basel)">
        <title>A Draft Genome Sequence for Ensete ventricosum, the Drought-Tolerant Tree Against Hunger.</title>
        <authorList>
            <person name="Harrison J."/>
            <person name="Moore K.A."/>
            <person name="Paszkiewicz K."/>
            <person name="Jones T."/>
            <person name="Grant M."/>
            <person name="Ambacheew D."/>
            <person name="Muzemil S."/>
            <person name="Studholme D.J."/>
        </authorList>
    </citation>
    <scope>NUCLEOTIDE SEQUENCE [LARGE SCALE GENOMIC DNA]</scope>
</reference>
<protein>
    <submittedName>
        <fullName evidence="2">Uncharacterized protein</fullName>
    </submittedName>
</protein>
<name>A0A426ZYN4_ENSVE</name>
<feature type="compositionally biased region" description="Basic and acidic residues" evidence="1">
    <location>
        <begin position="61"/>
        <end position="73"/>
    </location>
</feature>
<dbReference type="EMBL" id="AMZH03004477">
    <property type="protein sequence ID" value="RRT69074.1"/>
    <property type="molecule type" value="Genomic_DNA"/>
</dbReference>
<evidence type="ECO:0000313" key="2">
    <source>
        <dbReference type="EMBL" id="RRT69074.1"/>
    </source>
</evidence>
<gene>
    <name evidence="2" type="ORF">B296_00035044</name>
</gene>
<dbReference type="AlphaFoldDB" id="A0A426ZYN4"/>